<reference evidence="2 3" key="1">
    <citation type="journal article" date="2019" name="Int. J. Syst. Evol. Microbiol.">
        <title>The Global Catalogue of Microorganisms (GCM) 10K type strain sequencing project: providing services to taxonomists for standard genome sequencing and annotation.</title>
        <authorList>
            <consortium name="The Broad Institute Genomics Platform"/>
            <consortium name="The Broad Institute Genome Sequencing Center for Infectious Disease"/>
            <person name="Wu L."/>
            <person name="Ma J."/>
        </authorList>
    </citation>
    <scope>NUCLEOTIDE SEQUENCE [LARGE SCALE GENOMIC DNA]</scope>
    <source>
        <strain evidence="2 3">JCM 16022</strain>
    </source>
</reference>
<dbReference type="EMBL" id="BAAAQR010000008">
    <property type="protein sequence ID" value="GAA2148690.1"/>
    <property type="molecule type" value="Genomic_DNA"/>
</dbReference>
<sequence>MSSLTRGPLPARVYWRRRVMVLGTALLLVFAFARLLGGGSDASSASEEAAQVAADQTTPTSAPTSALTTPAATGPGQGKAGGKHTSQAPVLAEPDGPCADEDVLVSPEVKDAVAGRDVHISLKLSTVESEACTWEVSRDTLTLKVTSGKDDIWSTRQCPRAIIGREMVLRRDSTTSVGVTWNARRSDDECSRLTEWALPGFYHVEVAALAGEPTDEQFELKAPTAPVITRSPSPHQSPQQNPQQGKPSGRPVTSPSGSTD</sequence>
<gene>
    <name evidence="2" type="ORF">GCM10009844_27400</name>
</gene>
<organism evidence="2 3">
    <name type="scientific">Nocardioides koreensis</name>
    <dbReference type="NCBI Taxonomy" id="433651"/>
    <lineage>
        <taxon>Bacteria</taxon>
        <taxon>Bacillati</taxon>
        <taxon>Actinomycetota</taxon>
        <taxon>Actinomycetes</taxon>
        <taxon>Propionibacteriales</taxon>
        <taxon>Nocardioidaceae</taxon>
        <taxon>Nocardioides</taxon>
    </lineage>
</organism>
<feature type="compositionally biased region" description="Low complexity" evidence="1">
    <location>
        <begin position="231"/>
        <end position="248"/>
    </location>
</feature>
<dbReference type="RefSeq" id="WP_344153062.1">
    <property type="nucleotide sequence ID" value="NZ_BAAAQR010000008.1"/>
</dbReference>
<name>A0ABN2ZW20_9ACTN</name>
<keyword evidence="3" id="KW-1185">Reference proteome</keyword>
<feature type="compositionally biased region" description="Low complexity" evidence="1">
    <location>
        <begin position="47"/>
        <end position="74"/>
    </location>
</feature>
<feature type="region of interest" description="Disordered" evidence="1">
    <location>
        <begin position="47"/>
        <end position="97"/>
    </location>
</feature>
<evidence type="ECO:0000313" key="2">
    <source>
        <dbReference type="EMBL" id="GAA2148690.1"/>
    </source>
</evidence>
<evidence type="ECO:0000313" key="3">
    <source>
        <dbReference type="Proteomes" id="UP001501771"/>
    </source>
</evidence>
<feature type="region of interest" description="Disordered" evidence="1">
    <location>
        <begin position="215"/>
        <end position="260"/>
    </location>
</feature>
<dbReference type="Proteomes" id="UP001501771">
    <property type="component" value="Unassembled WGS sequence"/>
</dbReference>
<evidence type="ECO:0008006" key="4">
    <source>
        <dbReference type="Google" id="ProtNLM"/>
    </source>
</evidence>
<protein>
    <recommendedName>
        <fullName evidence="4">DUF4232 domain-containing protein</fullName>
    </recommendedName>
</protein>
<comment type="caution">
    <text evidence="2">The sequence shown here is derived from an EMBL/GenBank/DDBJ whole genome shotgun (WGS) entry which is preliminary data.</text>
</comment>
<proteinExistence type="predicted"/>
<feature type="compositionally biased region" description="Polar residues" evidence="1">
    <location>
        <begin position="251"/>
        <end position="260"/>
    </location>
</feature>
<evidence type="ECO:0000256" key="1">
    <source>
        <dbReference type="SAM" id="MobiDB-lite"/>
    </source>
</evidence>
<accession>A0ABN2ZW20</accession>